<evidence type="ECO:0000313" key="1">
    <source>
        <dbReference type="EMBL" id="TWP39070.1"/>
    </source>
</evidence>
<comment type="caution">
    <text evidence="1">The sequence shown here is derived from an EMBL/GenBank/DDBJ whole genome shotgun (WGS) entry which is preliminary data.</text>
</comment>
<gene>
    <name evidence="1" type="ORF">FGL98_00055</name>
</gene>
<organism evidence="1 2">
    <name type="scientific">Leekyejoonella antrihumi</name>
    <dbReference type="NCBI Taxonomy" id="1660198"/>
    <lineage>
        <taxon>Bacteria</taxon>
        <taxon>Bacillati</taxon>
        <taxon>Actinomycetota</taxon>
        <taxon>Actinomycetes</taxon>
        <taxon>Micrococcales</taxon>
        <taxon>Dermacoccaceae</taxon>
        <taxon>Leekyejoonella</taxon>
    </lineage>
</organism>
<dbReference type="OrthoDB" id="9814782at2"/>
<dbReference type="SUPFAM" id="SSF103025">
    <property type="entry name" value="Folate-binding domain"/>
    <property type="match status" value="1"/>
</dbReference>
<reference evidence="1 2" key="2">
    <citation type="submission" date="2019-08" db="EMBL/GenBank/DDBJ databases">
        <title>Jejuicoccus antrihumi gen. nov., sp. nov., a new member of the family Dermacoccaceae isolated from a cave.</title>
        <authorList>
            <person name="Schumann P."/>
            <person name="Kim I.S."/>
        </authorList>
    </citation>
    <scope>NUCLEOTIDE SEQUENCE [LARGE SCALE GENOMIC DNA]</scope>
    <source>
        <strain evidence="1 2">C5-26</strain>
    </source>
</reference>
<dbReference type="Gene3D" id="3.30.1360.120">
    <property type="entry name" value="Probable tRNA modification gtpase trme, domain 1"/>
    <property type="match status" value="1"/>
</dbReference>
<dbReference type="Proteomes" id="UP000320244">
    <property type="component" value="Unassembled WGS sequence"/>
</dbReference>
<keyword evidence="2" id="KW-1185">Reference proteome</keyword>
<protein>
    <submittedName>
        <fullName evidence="1">Sarcosine oxidase subunit gamma</fullName>
    </submittedName>
</protein>
<dbReference type="Gene3D" id="3.30.70.1520">
    <property type="entry name" value="Heterotetrameric sarcosine oxidase"/>
    <property type="match status" value="1"/>
</dbReference>
<dbReference type="InterPro" id="IPR027266">
    <property type="entry name" value="TrmE/GcvT-like"/>
</dbReference>
<accession>A0A563E975</accession>
<dbReference type="AlphaFoldDB" id="A0A563E975"/>
<sequence length="196" mass="21218">MAVDQRVSPLELWRAEFKALPAGVRLRELAFLTQLSLRLVPESPAVAAVSEALGVALPLEPCSSAVAGEVTVLWLGPDEWLVMTPTGDGETERNLRAAVQGHGAVIDVSGQRTTVSVSGPRARDLLAHGCSIDLHPRVNHAGSCVQTHLAKAGVAIWTRDDSGTDFWVVVRTSFADYLARWLVDACVPHRQDPQWQ</sequence>
<dbReference type="EMBL" id="VCQV01000001">
    <property type="protein sequence ID" value="TWP39070.1"/>
    <property type="molecule type" value="Genomic_DNA"/>
</dbReference>
<evidence type="ECO:0000313" key="2">
    <source>
        <dbReference type="Proteomes" id="UP000320244"/>
    </source>
</evidence>
<name>A0A563E975_9MICO</name>
<reference evidence="1 2" key="1">
    <citation type="submission" date="2019-05" db="EMBL/GenBank/DDBJ databases">
        <authorList>
            <person name="Lee S.D."/>
        </authorList>
    </citation>
    <scope>NUCLEOTIDE SEQUENCE [LARGE SCALE GENOMIC DNA]</scope>
    <source>
        <strain evidence="1 2">C5-26</strain>
    </source>
</reference>
<dbReference type="Pfam" id="PF04268">
    <property type="entry name" value="SoxG"/>
    <property type="match status" value="1"/>
</dbReference>
<dbReference type="InterPro" id="IPR007375">
    <property type="entry name" value="SoxG"/>
</dbReference>
<proteinExistence type="predicted"/>